<organism evidence="1 2">
    <name type="scientific">Myroides marinus</name>
    <dbReference type="NCBI Taxonomy" id="703342"/>
    <lineage>
        <taxon>Bacteria</taxon>
        <taxon>Pseudomonadati</taxon>
        <taxon>Bacteroidota</taxon>
        <taxon>Flavobacteriia</taxon>
        <taxon>Flavobacteriales</taxon>
        <taxon>Flavobacteriaceae</taxon>
        <taxon>Myroides</taxon>
    </lineage>
</organism>
<dbReference type="RefSeq" id="WP_038988323.1">
    <property type="nucleotide sequence ID" value="NZ_JWJO01000092.1"/>
</dbReference>
<keyword evidence="2" id="KW-1185">Reference proteome</keyword>
<accession>A0A164ASW6</accession>
<gene>
    <name evidence="1" type="ORF">AV926_18685</name>
</gene>
<protein>
    <submittedName>
        <fullName evidence="1">Uncharacterized protein</fullName>
    </submittedName>
</protein>
<sequence>MVEQKEVIISQSEGASLVEKEEAVVSQNEEINKYDEKITAENEVATEYDQKEQIATTTNIVDGNTKEKLTPIEPREPRSILEAMEHFRE</sequence>
<dbReference type="AlphaFoldDB" id="A0A164ASW6"/>
<dbReference type="EMBL" id="LQNU01000008">
    <property type="protein sequence ID" value="KZE84803.1"/>
    <property type="molecule type" value="Genomic_DNA"/>
</dbReference>
<dbReference type="Proteomes" id="UP000076630">
    <property type="component" value="Unassembled WGS sequence"/>
</dbReference>
<comment type="caution">
    <text evidence="1">The sequence shown here is derived from an EMBL/GenBank/DDBJ whole genome shotgun (WGS) entry which is preliminary data.</text>
</comment>
<evidence type="ECO:0000313" key="1">
    <source>
        <dbReference type="EMBL" id="KZE84803.1"/>
    </source>
</evidence>
<name>A0A164ASW6_9FLAO</name>
<reference evidence="1 2" key="1">
    <citation type="submission" date="2016-01" db="EMBL/GenBank/DDBJ databases">
        <title>Whole genome sequencing of Myroides marinus L41.</title>
        <authorList>
            <person name="Hong K.W."/>
        </authorList>
    </citation>
    <scope>NUCLEOTIDE SEQUENCE [LARGE SCALE GENOMIC DNA]</scope>
    <source>
        <strain evidence="1 2">L41</strain>
    </source>
</reference>
<evidence type="ECO:0000313" key="2">
    <source>
        <dbReference type="Proteomes" id="UP000076630"/>
    </source>
</evidence>
<proteinExistence type="predicted"/>